<feature type="compositionally biased region" description="Low complexity" evidence="1">
    <location>
        <begin position="90"/>
        <end position="104"/>
    </location>
</feature>
<name>W8BVJ2_CERCA</name>
<feature type="non-terminal residue" evidence="2">
    <location>
        <position position="110"/>
    </location>
</feature>
<dbReference type="EMBL" id="GAMC01003333">
    <property type="protein sequence ID" value="JAC03223.1"/>
    <property type="molecule type" value="mRNA"/>
</dbReference>
<reference evidence="2" key="2">
    <citation type="journal article" date="2014" name="BMC Genomics">
        <title>A genomic perspective to assessing quality of mass-reared SIT flies used in Mediterranean fruit fly (Ceratitis capitata) eradication in California.</title>
        <authorList>
            <person name="Calla B."/>
            <person name="Hall B."/>
            <person name="Hou S."/>
            <person name="Geib S.M."/>
        </authorList>
    </citation>
    <scope>NUCLEOTIDE SEQUENCE</scope>
</reference>
<reference evidence="2" key="1">
    <citation type="submission" date="2013-07" db="EMBL/GenBank/DDBJ databases">
        <authorList>
            <person name="Geib S."/>
        </authorList>
    </citation>
    <scope>NUCLEOTIDE SEQUENCE</scope>
</reference>
<accession>W8BVJ2</accession>
<protein>
    <submittedName>
        <fullName evidence="2">Uncharacterized protein</fullName>
    </submittedName>
</protein>
<evidence type="ECO:0000256" key="1">
    <source>
        <dbReference type="SAM" id="MobiDB-lite"/>
    </source>
</evidence>
<organism evidence="2">
    <name type="scientific">Ceratitis capitata</name>
    <name type="common">Mediterranean fruit fly</name>
    <name type="synonym">Tephritis capitata</name>
    <dbReference type="NCBI Taxonomy" id="7213"/>
    <lineage>
        <taxon>Eukaryota</taxon>
        <taxon>Metazoa</taxon>
        <taxon>Ecdysozoa</taxon>
        <taxon>Arthropoda</taxon>
        <taxon>Hexapoda</taxon>
        <taxon>Insecta</taxon>
        <taxon>Pterygota</taxon>
        <taxon>Neoptera</taxon>
        <taxon>Endopterygota</taxon>
        <taxon>Diptera</taxon>
        <taxon>Brachycera</taxon>
        <taxon>Muscomorpha</taxon>
        <taxon>Tephritoidea</taxon>
        <taxon>Tephritidae</taxon>
        <taxon>Ceratitis</taxon>
        <taxon>Ceratitis</taxon>
    </lineage>
</organism>
<dbReference type="OrthoDB" id="6152532at2759"/>
<evidence type="ECO:0000313" key="2">
    <source>
        <dbReference type="EMBL" id="JAC03223.1"/>
    </source>
</evidence>
<feature type="compositionally biased region" description="Low complexity" evidence="1">
    <location>
        <begin position="51"/>
        <end position="75"/>
    </location>
</feature>
<dbReference type="AlphaFoldDB" id="W8BVJ2"/>
<proteinExistence type="evidence at transcript level"/>
<sequence length="110" mass="12027">MAYVIWKIFMKQYSRFRFDLATAAPSSAALLISRPLTAPFHLQQLAIMSANPQPNTHNTNNNEISGQSGNISGNSTTRPPEGDEHDVAIETETTIATTNPTETAQLPRNS</sequence>
<feature type="region of interest" description="Disordered" evidence="1">
    <location>
        <begin position="49"/>
        <end position="110"/>
    </location>
</feature>